<proteinExistence type="predicted"/>
<evidence type="ECO:0000313" key="4">
    <source>
        <dbReference type="Proteomes" id="UP001642409"/>
    </source>
</evidence>
<name>A0AA86NMC6_9EUKA</name>
<sequence>MSLDNHELIHRTNKKWTLDDEQHLVQLYHVYGTAYDMYLPVFPNTTVSQIRCKVNNMKHLIKEEIKRNQKYQDNSSAIKVTHMVQTMNLPTTVPTITPAIVDVFHDQTQIFQQLSASESNGDSSEIQIIANNDQEFTNNISCLFGNTSFTWDVFDE</sequence>
<evidence type="ECO:0000313" key="2">
    <source>
        <dbReference type="EMBL" id="CAL6072483.1"/>
    </source>
</evidence>
<dbReference type="EMBL" id="CATOUU010000237">
    <property type="protein sequence ID" value="CAI9921899.1"/>
    <property type="molecule type" value="Genomic_DNA"/>
</dbReference>
<keyword evidence="4" id="KW-1185">Reference proteome</keyword>
<reference evidence="2 4" key="2">
    <citation type="submission" date="2024-07" db="EMBL/GenBank/DDBJ databases">
        <authorList>
            <person name="Akdeniz Z."/>
        </authorList>
    </citation>
    <scope>NUCLEOTIDE SEQUENCE [LARGE SCALE GENOMIC DNA]</scope>
</reference>
<dbReference type="Proteomes" id="UP001642409">
    <property type="component" value="Unassembled WGS sequence"/>
</dbReference>
<evidence type="ECO:0000313" key="1">
    <source>
        <dbReference type="EMBL" id="CAI9921899.1"/>
    </source>
</evidence>
<protein>
    <submittedName>
        <fullName evidence="2">Hypothetical_protein</fullName>
    </submittedName>
</protein>
<dbReference type="AlphaFoldDB" id="A0AA86NMC6"/>
<accession>A0AA86NMC6</accession>
<dbReference type="EMBL" id="CAXDID020000295">
    <property type="protein sequence ID" value="CAL6072483.1"/>
    <property type="molecule type" value="Genomic_DNA"/>
</dbReference>
<comment type="caution">
    <text evidence="1">The sequence shown here is derived from an EMBL/GenBank/DDBJ whole genome shotgun (WGS) entry which is preliminary data.</text>
</comment>
<dbReference type="EMBL" id="CAXDID020000481">
    <property type="protein sequence ID" value="CAL6095992.1"/>
    <property type="molecule type" value="Genomic_DNA"/>
</dbReference>
<organism evidence="1">
    <name type="scientific">Hexamita inflata</name>
    <dbReference type="NCBI Taxonomy" id="28002"/>
    <lineage>
        <taxon>Eukaryota</taxon>
        <taxon>Metamonada</taxon>
        <taxon>Diplomonadida</taxon>
        <taxon>Hexamitidae</taxon>
        <taxon>Hexamitinae</taxon>
        <taxon>Hexamita</taxon>
    </lineage>
</organism>
<reference evidence="1" key="1">
    <citation type="submission" date="2023-06" db="EMBL/GenBank/DDBJ databases">
        <authorList>
            <person name="Kurt Z."/>
        </authorList>
    </citation>
    <scope>NUCLEOTIDE SEQUENCE</scope>
</reference>
<evidence type="ECO:0000313" key="3">
    <source>
        <dbReference type="EMBL" id="CAL6095992.1"/>
    </source>
</evidence>
<gene>
    <name evidence="2" type="ORF">HINF_LOCUS55647</name>
    <name evidence="3" type="ORF">HINF_LOCUS68216</name>
    <name evidence="1" type="ORF">HINF_LOCUS9544</name>
</gene>